<protein>
    <submittedName>
        <fullName evidence="1">Uncharacterized protein</fullName>
    </submittedName>
</protein>
<keyword evidence="2" id="KW-1185">Reference proteome</keyword>
<accession>L0DFK5</accession>
<name>L0DFK5_SINAD</name>
<dbReference type="AlphaFoldDB" id="L0DFK5"/>
<organism evidence="1 2">
    <name type="scientific">Singulisphaera acidiphila (strain ATCC BAA-1392 / DSM 18658 / VKM B-2454 / MOB10)</name>
    <dbReference type="NCBI Taxonomy" id="886293"/>
    <lineage>
        <taxon>Bacteria</taxon>
        <taxon>Pseudomonadati</taxon>
        <taxon>Planctomycetota</taxon>
        <taxon>Planctomycetia</taxon>
        <taxon>Isosphaerales</taxon>
        <taxon>Isosphaeraceae</taxon>
        <taxon>Singulisphaera</taxon>
    </lineage>
</organism>
<dbReference type="EMBL" id="CP003364">
    <property type="protein sequence ID" value="AGA27640.1"/>
    <property type="molecule type" value="Genomic_DNA"/>
</dbReference>
<evidence type="ECO:0000313" key="2">
    <source>
        <dbReference type="Proteomes" id="UP000010798"/>
    </source>
</evidence>
<proteinExistence type="predicted"/>
<evidence type="ECO:0000313" key="1">
    <source>
        <dbReference type="EMBL" id="AGA27640.1"/>
    </source>
</evidence>
<reference evidence="1 2" key="1">
    <citation type="submission" date="2012-02" db="EMBL/GenBank/DDBJ databases">
        <title>Complete sequence of chromosome of Singulisphaera acidiphila DSM 18658.</title>
        <authorList>
            <consortium name="US DOE Joint Genome Institute (JGI-PGF)"/>
            <person name="Lucas S."/>
            <person name="Copeland A."/>
            <person name="Lapidus A."/>
            <person name="Glavina del Rio T."/>
            <person name="Dalin E."/>
            <person name="Tice H."/>
            <person name="Bruce D."/>
            <person name="Goodwin L."/>
            <person name="Pitluck S."/>
            <person name="Peters L."/>
            <person name="Ovchinnikova G."/>
            <person name="Chertkov O."/>
            <person name="Kyrpides N."/>
            <person name="Mavromatis K."/>
            <person name="Ivanova N."/>
            <person name="Brettin T."/>
            <person name="Detter J.C."/>
            <person name="Han C."/>
            <person name="Larimer F."/>
            <person name="Land M."/>
            <person name="Hauser L."/>
            <person name="Markowitz V."/>
            <person name="Cheng J.-F."/>
            <person name="Hugenholtz P."/>
            <person name="Woyke T."/>
            <person name="Wu D."/>
            <person name="Tindall B."/>
            <person name="Pomrenke H."/>
            <person name="Brambilla E."/>
            <person name="Klenk H.-P."/>
            <person name="Eisen J.A."/>
        </authorList>
    </citation>
    <scope>NUCLEOTIDE SEQUENCE [LARGE SCALE GENOMIC DNA]</scope>
    <source>
        <strain evidence="2">ATCC BAA-1392 / DSM 18658 / VKM B-2454 / MOB10</strain>
    </source>
</reference>
<sequence>MVWGTPYNGLDDVFHGQFSRSGFSIEAIQCHINKTRLLQKTQVFSPTL</sequence>
<gene>
    <name evidence="1" type="ordered locus">Sinac_3377</name>
</gene>
<dbReference type="HOGENOM" id="CLU_3157815_0_0_0"/>
<dbReference type="KEGG" id="saci:Sinac_3377"/>
<dbReference type="Proteomes" id="UP000010798">
    <property type="component" value="Chromosome"/>
</dbReference>